<dbReference type="AlphaFoldDB" id="A0A484HGS6"/>
<proteinExistence type="predicted"/>
<dbReference type="SUPFAM" id="SSF53448">
    <property type="entry name" value="Nucleotide-diphospho-sugar transferases"/>
    <property type="match status" value="1"/>
</dbReference>
<reference evidence="1" key="1">
    <citation type="submission" date="2019-01" db="EMBL/GenBank/DDBJ databases">
        <authorList>
            <consortium name="Genoscope - CEA"/>
            <person name="William W."/>
        </authorList>
    </citation>
    <scope>NUCLEOTIDE SEQUENCE</scope>
    <source>
        <strain evidence="1">CR-1</strain>
    </source>
</reference>
<gene>
    <name evidence="1" type="ORF">EPICR_40038</name>
</gene>
<protein>
    <submittedName>
        <fullName evidence="1">Glycosyl transferase</fullName>
    </submittedName>
</protein>
<sequence length="250" mass="28601">MDSDPVISISIVSHGHGVMVAALLGDLEACAPPSIEVILTLNVQETLSFSPKDFSFPVTLIANERPKGFGANHNQAFCHARGFFFCALNPDIRLDQNPFPDLMDALNDPGDGVAAPLLKNRKGEWDQNARKFPTPWTLLKKMMAGDPKADYSLRSKTIRPDWVSGAFMLFPRSVYRRAGGFDERYFLYYEDVDLCRRLWRMGFRVLFLPQVSAVHDARYDSHRHPRFLKWHTSSACRFFMSNLLDEREKR</sequence>
<evidence type="ECO:0000313" key="1">
    <source>
        <dbReference type="EMBL" id="VEN74459.1"/>
    </source>
</evidence>
<keyword evidence="1" id="KW-0808">Transferase</keyword>
<dbReference type="PANTHER" id="PTHR43179:SF7">
    <property type="entry name" value="RHAMNOSYLTRANSFERASE WBBL"/>
    <property type="match status" value="1"/>
</dbReference>
<organism evidence="1">
    <name type="scientific">uncultured Desulfobacteraceae bacterium</name>
    <dbReference type="NCBI Taxonomy" id="218296"/>
    <lineage>
        <taxon>Bacteria</taxon>
        <taxon>Pseudomonadati</taxon>
        <taxon>Thermodesulfobacteriota</taxon>
        <taxon>Desulfobacteria</taxon>
        <taxon>Desulfobacterales</taxon>
        <taxon>Desulfobacteraceae</taxon>
        <taxon>environmental samples</taxon>
    </lineage>
</organism>
<accession>A0A484HGS6</accession>
<dbReference type="GO" id="GO:0016740">
    <property type="term" value="F:transferase activity"/>
    <property type="evidence" value="ECO:0007669"/>
    <property type="project" value="UniProtKB-KW"/>
</dbReference>
<dbReference type="InterPro" id="IPR029044">
    <property type="entry name" value="Nucleotide-diphossugar_trans"/>
</dbReference>
<dbReference type="CDD" id="cd04186">
    <property type="entry name" value="GT_2_like_c"/>
    <property type="match status" value="1"/>
</dbReference>
<dbReference type="Gene3D" id="3.90.550.10">
    <property type="entry name" value="Spore Coat Polysaccharide Biosynthesis Protein SpsA, Chain A"/>
    <property type="match status" value="1"/>
</dbReference>
<dbReference type="Pfam" id="PF13641">
    <property type="entry name" value="Glyco_tranf_2_3"/>
    <property type="match status" value="1"/>
</dbReference>
<dbReference type="PANTHER" id="PTHR43179">
    <property type="entry name" value="RHAMNOSYLTRANSFERASE WBBL"/>
    <property type="match status" value="1"/>
</dbReference>
<dbReference type="EMBL" id="CAACVI010000034">
    <property type="protein sequence ID" value="VEN74459.1"/>
    <property type="molecule type" value="Genomic_DNA"/>
</dbReference>
<name>A0A484HGS6_9BACT</name>